<dbReference type="InterPro" id="IPR007358">
    <property type="entry name" value="Nucleoid_associated_NdpA"/>
</dbReference>
<proteinExistence type="predicted"/>
<comment type="caution">
    <text evidence="1">The sequence shown here is derived from an EMBL/GenBank/DDBJ whole genome shotgun (WGS) entry which is preliminary data.</text>
</comment>
<sequence length="351" mass="40351">MSVKANFNKATLSHVTLAKIGNPLRGESLKTSKELCSFGEEDKEVLTLAFLKPFKNLDRYRFHHASSLDLHEMHCYANTIFDQDERFLTYSRKIARHLYDKTKHPNIKSGDLCIAFIKGVQIDGDICDAISIVKSESLTPFLEISDKDGDLQLTTHNGIYPDKIDKGCLIVNHGKEAGYLVYTFDKGGADTNFWVRDFLGARALKDDEFKTKKYAEMCVSFADEGLPEEMPQEDKYRVANDAMQFFAEKDKFNEKNFEEEVLKEPKIVENFSSYKENYKDEDGEPIAAEFEINKQVAKKAGSKIKANLRLDTGVILKFTPDFAERESEIMERGYDEKMEMKYIKVYYNDEI</sequence>
<reference evidence="1 2" key="1">
    <citation type="submission" date="2016-12" db="EMBL/GenBank/DDBJ databases">
        <title>Study of bacterial adaptation to deep sea.</title>
        <authorList>
            <person name="Song J."/>
            <person name="Yoshizawa S."/>
            <person name="Kogure K."/>
        </authorList>
    </citation>
    <scope>NUCLEOTIDE SEQUENCE [LARGE SCALE GENOMIC DNA]</scope>
    <source>
        <strain evidence="1 2">SAORIC-165</strain>
    </source>
</reference>
<protein>
    <recommendedName>
        <fullName evidence="3">Nucleoid-associated protein</fullName>
    </recommendedName>
</protein>
<organism evidence="1 2">
    <name type="scientific">Rubritalea profundi</name>
    <dbReference type="NCBI Taxonomy" id="1658618"/>
    <lineage>
        <taxon>Bacteria</taxon>
        <taxon>Pseudomonadati</taxon>
        <taxon>Verrucomicrobiota</taxon>
        <taxon>Verrucomicrobiia</taxon>
        <taxon>Verrucomicrobiales</taxon>
        <taxon>Rubritaleaceae</taxon>
        <taxon>Rubritalea</taxon>
    </lineage>
</organism>
<dbReference type="EMBL" id="MQWA01000001">
    <property type="protein sequence ID" value="PQJ28114.1"/>
    <property type="molecule type" value="Genomic_DNA"/>
</dbReference>
<evidence type="ECO:0000313" key="1">
    <source>
        <dbReference type="EMBL" id="PQJ28114.1"/>
    </source>
</evidence>
<gene>
    <name evidence="1" type="ORF">BSZ32_06085</name>
</gene>
<dbReference type="RefSeq" id="WP_105042619.1">
    <property type="nucleotide sequence ID" value="NZ_MQWA01000001.1"/>
</dbReference>
<dbReference type="Proteomes" id="UP000239907">
    <property type="component" value="Unassembled WGS sequence"/>
</dbReference>
<name>A0A2S7U149_9BACT</name>
<evidence type="ECO:0000313" key="2">
    <source>
        <dbReference type="Proteomes" id="UP000239907"/>
    </source>
</evidence>
<dbReference type="GO" id="GO:0009295">
    <property type="term" value="C:nucleoid"/>
    <property type="evidence" value="ECO:0007669"/>
    <property type="project" value="InterPro"/>
</dbReference>
<evidence type="ECO:0008006" key="3">
    <source>
        <dbReference type="Google" id="ProtNLM"/>
    </source>
</evidence>
<dbReference type="OrthoDB" id="9153118at2"/>
<dbReference type="AlphaFoldDB" id="A0A2S7U149"/>
<accession>A0A2S7U149</accession>
<keyword evidence="2" id="KW-1185">Reference proteome</keyword>
<dbReference type="Pfam" id="PF04245">
    <property type="entry name" value="NA37"/>
    <property type="match status" value="1"/>
</dbReference>